<reference evidence="2" key="1">
    <citation type="journal article" date="2019" name="Int. J. Syst. Evol. Microbiol.">
        <title>The Global Catalogue of Microorganisms (GCM) 10K type strain sequencing project: providing services to taxonomists for standard genome sequencing and annotation.</title>
        <authorList>
            <consortium name="The Broad Institute Genomics Platform"/>
            <consortium name="The Broad Institute Genome Sequencing Center for Infectious Disease"/>
            <person name="Wu L."/>
            <person name="Ma J."/>
        </authorList>
    </citation>
    <scope>NUCLEOTIDE SEQUENCE [LARGE SCALE GENOMIC DNA]</scope>
    <source>
        <strain evidence="2">KCTC 52232</strain>
    </source>
</reference>
<dbReference type="Proteomes" id="UP001597601">
    <property type="component" value="Unassembled WGS sequence"/>
</dbReference>
<dbReference type="EMBL" id="JBHUON010000002">
    <property type="protein sequence ID" value="MFD2863550.1"/>
    <property type="molecule type" value="Genomic_DNA"/>
</dbReference>
<organism evidence="1 2">
    <name type="scientific">Mucilaginibacter antarcticus</name>
    <dbReference type="NCBI Taxonomy" id="1855725"/>
    <lineage>
        <taxon>Bacteria</taxon>
        <taxon>Pseudomonadati</taxon>
        <taxon>Bacteroidota</taxon>
        <taxon>Sphingobacteriia</taxon>
        <taxon>Sphingobacteriales</taxon>
        <taxon>Sphingobacteriaceae</taxon>
        <taxon>Mucilaginibacter</taxon>
    </lineage>
</organism>
<evidence type="ECO:0000313" key="1">
    <source>
        <dbReference type="EMBL" id="MFD2863550.1"/>
    </source>
</evidence>
<name>A0ABW5XML0_9SPHI</name>
<accession>A0ABW5XML0</accession>
<keyword evidence="2" id="KW-1185">Reference proteome</keyword>
<proteinExistence type="predicted"/>
<comment type="caution">
    <text evidence="1">The sequence shown here is derived from an EMBL/GenBank/DDBJ whole genome shotgun (WGS) entry which is preliminary data.</text>
</comment>
<protein>
    <submittedName>
        <fullName evidence="1">Uncharacterized protein</fullName>
    </submittedName>
</protein>
<dbReference type="RefSeq" id="WP_377123182.1">
    <property type="nucleotide sequence ID" value="NZ_JBHUON010000002.1"/>
</dbReference>
<gene>
    <name evidence="1" type="ORF">ACFSYC_02515</name>
</gene>
<sequence>MAAIVLSFTIDSASAQSAVNLKGFNSKSGVTVKTSGTKIDLSWPVSATEKGRVVLDLNKNNPLFESIQATANGAFKEIAAKLNPEFILTIGRRDLISQNGWNIFFDRVPTKPFQSYNVVMDKKSAAVRSEGSRTIVSVSGVSSSTFSGNIEITFYNQTPLFNVAAVMSTQQDSAAILYDAGLVSKTPTWSKIGWAKTDNTFQNNDFNVAADAENIMVKYRTIIGQTANGSLAVFPAPHQYFYPLDEAYNLKFTWHGNNYRKMIPGYGLGIRQDLYGDRRYVPWFNAPPGTKQRMNFFCMVSAADGPAVLEKVKAYTRNDKFEPLPGYKTMSSHFHNEYTTQYTLKGKPVEDEPEYVKVFKNLGVNIVHLGEFHGAGHPKGPDSLRLKELYTLFQECEKESKGNFLLLPGEEPNEFLGGHWLEFFPKPIYWIMSRKPGVPFVENDPKYGKVYHIHDKMDMLKLLQDEKGLAWTAHARTKGSTGFPDIYKNEPFFKSDRFFGAAWKNIPGDLSTDRMGIRILDLLDDMNNWGNKKKVLAESDIFTITLENEMYAHTNVNYLKLDKLPEFKNGWQSVLDVLESGKFFGTSGEVLLPDFKVNGAEAGSTIKVSPATKSTVDFRVKWTYPLQFADLITGDGAKVYHQRIDLKNTTAFGDKTFKIPVNLKGKKWIRLEVWDAAVNGAFTQTVWIN</sequence>
<evidence type="ECO:0000313" key="2">
    <source>
        <dbReference type="Proteomes" id="UP001597601"/>
    </source>
</evidence>